<accession>A0ABV1I990</accession>
<comment type="caution">
    <text evidence="2">The sequence shown here is derived from an EMBL/GenBank/DDBJ whole genome shotgun (WGS) entry which is preliminary data.</text>
</comment>
<dbReference type="SUPFAM" id="SSF53098">
    <property type="entry name" value="Ribonuclease H-like"/>
    <property type="match status" value="1"/>
</dbReference>
<protein>
    <submittedName>
        <fullName evidence="2">IS1380-like element ISClsp2 family transposase</fullName>
    </submittedName>
</protein>
<reference evidence="2 3" key="1">
    <citation type="submission" date="2024-04" db="EMBL/GenBank/DDBJ databases">
        <title>Human intestinal bacterial collection.</title>
        <authorList>
            <person name="Pauvert C."/>
            <person name="Hitch T.C.A."/>
            <person name="Clavel T."/>
        </authorList>
    </citation>
    <scope>NUCLEOTIDE SEQUENCE [LARGE SCALE GENOMIC DNA]</scope>
    <source>
        <strain evidence="2 3">CLA-AA-H181</strain>
    </source>
</reference>
<dbReference type="InterPro" id="IPR025668">
    <property type="entry name" value="Tnp_DDE_dom"/>
</dbReference>
<dbReference type="RefSeq" id="WP_055145665.1">
    <property type="nucleotide sequence ID" value="NZ_JBBNGJ010000004.1"/>
</dbReference>
<evidence type="ECO:0000259" key="1">
    <source>
        <dbReference type="Pfam" id="PF13701"/>
    </source>
</evidence>
<dbReference type="Proteomes" id="UP001494672">
    <property type="component" value="Unassembled WGS sequence"/>
</dbReference>
<evidence type="ECO:0000313" key="2">
    <source>
        <dbReference type="EMBL" id="MEQ2592779.1"/>
    </source>
</evidence>
<dbReference type="Pfam" id="PF13701">
    <property type="entry name" value="DDE_Tnp_1_4"/>
    <property type="match status" value="1"/>
</dbReference>
<gene>
    <name evidence="2" type="ORF">AAAU18_07585</name>
</gene>
<dbReference type="EMBL" id="JBBNGJ010000004">
    <property type="protein sequence ID" value="MEQ2592779.1"/>
    <property type="molecule type" value="Genomic_DNA"/>
</dbReference>
<dbReference type="InterPro" id="IPR047960">
    <property type="entry name" value="Transpos_IS1380"/>
</dbReference>
<keyword evidence="3" id="KW-1185">Reference proteome</keyword>
<name>A0ABV1I990_9FIRM</name>
<feature type="domain" description="Transposase DDE" evidence="1">
    <location>
        <begin position="2"/>
        <end position="449"/>
    </location>
</feature>
<dbReference type="NCBIfam" id="NF033539">
    <property type="entry name" value="transpos_IS1380"/>
    <property type="match status" value="1"/>
</dbReference>
<proteinExistence type="predicted"/>
<evidence type="ECO:0000313" key="3">
    <source>
        <dbReference type="Proteomes" id="UP001494672"/>
    </source>
</evidence>
<sequence length="456" mass="52716">MKKIHIEFSDERLITPSGLVFVGQILGKSSFVKKINRAPISKDYLQKQIKNGDVLLTYIGMLCQGKPQYEAVREMMDDPDYYKYALGISYAIPSAETLRQRFDMIGDSLRKDIQQANVDMLREMHIEPTALDNGFVPVDIDVTPFDNSKSNKEGVSRTYKGFDGYAPIMAYIGTEGYLVNLELRIGKQHCQKETPDFLRETIELCRQLTEKPLLIRLDSGNDASENIGIFMEESYKYNNVSFIIKRNPRQESKEEWLESVRECCQNIQHPRDGKTVYIGQTFRNVTYSLSDNEEKTVGIRTIYEITERTIDRYGQYFIVPDIELGTYWTNSSLPDDTVIDLYHAHGESEQYHSEIKTDMDVGRLPSGKFESNKLVLELTMIAYNILRIIGQKSLKKKDAPGRKKIHRRRIRTVISNLMQFAGHLTEHAGRLVLSIGRSNRWRFTFKRLYDSFAFIT</sequence>
<organism evidence="2 3">
    <name type="scientific">Coprococcus aceti</name>
    <dbReference type="NCBI Taxonomy" id="2981786"/>
    <lineage>
        <taxon>Bacteria</taxon>
        <taxon>Bacillati</taxon>
        <taxon>Bacillota</taxon>
        <taxon>Clostridia</taxon>
        <taxon>Lachnospirales</taxon>
        <taxon>Lachnospiraceae</taxon>
        <taxon>Coprococcus</taxon>
    </lineage>
</organism>
<dbReference type="InterPro" id="IPR012337">
    <property type="entry name" value="RNaseH-like_sf"/>
</dbReference>